<protein>
    <submittedName>
        <fullName evidence="4">WD_REPEATS_REGION domain-containing protein</fullName>
    </submittedName>
</protein>
<keyword evidence="3" id="KW-1185">Reference proteome</keyword>
<sequence length="1413" mass="155166">MSSTPGGERTGLVVPVVLWGTKPPEFRISELTVLQGGSVIVAGSLDGQVIQWRVNEETQAIQPDMMMLAHEAPVTCLAPTSQVPTSTRYISCCQKGKLCVWNSVDGRCVESAKHPFVHRKIIPYSYQVTPTQSLTRLFCIGDYAEVLVIDAQDLNVLFNLTSRVEPDWINAITIVRTQANHDVVIGVSISGMIKLWSLRDLNKKDSANVLYEDESKVMAVKNVRAVSCSTLNTRIMLLVSASSWQIVDACSLNQLILSECAIEAVDGIIIDVDKIAVGFVDSTIVLFQLPRSRLNAQANPKPASGFDQPFVFALLKGFSPSPRNSFTSNVSFFFDARGTADGHPRRVAYRADNNGRIAVWRIPHNFEPLVEECLRSKRPIVYNPTLEESLPRVWRALKPGPPGIFDSFQPNCKITSTIYICNQGKLLLGCEDGRIVMMNACRAIMSQLLEYAPSESVQHRILHAHMSAVTCFLYPFEESSRYDPNILISGGMDFAVVVWNLTTGSKLHRFCNQGGAIQRLLIPPDNCNARILHCICSIASDNSAALLSLKENRCVLLASRQSFPIIEIKWRPLDDFMLIRCEDECVYVWQMETANLDRIVTGLVSEDVMEACNEQAGVADGDDEAGANQATQMLRALKNKNLAAVKKIALNTDRSSRSKNSGPEMLPLPIDIVSIQKCSNEMHILLFNVDAIIIGLHAMDNDVSNGNAFNDSGSDAVVGKPSLSSLLAKKQQDAHNNANPTSNGKTAGSVVNRWLSDTNLYVDSAKLLMSLVYGWNLDDSKDSLALNRLKLQKPKVPLSFGTISRNGIMSLYMPSTSQSNENGGSLFQQFSKSVHWNLSNALTTIHLVTAVALSNTLMSLQSRTLHVAGRKGTLKRVSSVQSTDSSTEAEGQQIKEGWSAVAAMHCVMLPELITAPLQFAPPKVDLLARRWQDSCMDIRDASQALLIRELNRTGSNGRKKLLHIWAPFLPTLLDPSLSIFGKTTTANVPFATSSQPAPLVAPVEQNHYSSNASLAGPAKPKQPPSRPPPPIPPRNSANSNSLPDPVPQTDMNNDFALVHLPDHAQSGVNQVRRNQATAVVLLGVIGAEFPDDFDHGDVVRATAHSLLELLIAPESQLLPLNSALRRAAMDLMGRGFTIWQPHLDISKVLIGLLDLASMNDKQKSDNHVSGSPLNPSVDASRTARHALSLIASVRSQALITALSMEVARYNNSTQHQTIQHSVTSPLIRSRVEVLRIIEQLSEKQYNDVAELIIPVGDILVHCLDINQLRHHSLAEIFPPIAKFYMIGYCPASRRIAFGGRNGSIVVHELKTMKSQTVQANNSPITAVAFSQDGKYLAAYAAKDAKINFWQTQQSFLGMGQSQMRFYKSLAAPTEFAVLSPGGTYQPFRARLVWINAKSLTLMLPNGRENRFAI</sequence>
<evidence type="ECO:0000313" key="3">
    <source>
        <dbReference type="Proteomes" id="UP000492821"/>
    </source>
</evidence>
<evidence type="ECO:0000256" key="1">
    <source>
        <dbReference type="PROSITE-ProRule" id="PRU00221"/>
    </source>
</evidence>
<evidence type="ECO:0000313" key="4">
    <source>
        <dbReference type="WBParaSite" id="Pan_g22525.t2"/>
    </source>
</evidence>
<dbReference type="SMART" id="SM00320">
    <property type="entry name" value="WD40"/>
    <property type="match status" value="7"/>
</dbReference>
<dbReference type="Pfam" id="PF00400">
    <property type="entry name" value="WD40"/>
    <property type="match status" value="1"/>
</dbReference>
<name>A0A7E4VLZ0_PANRE</name>
<dbReference type="InterPro" id="IPR011047">
    <property type="entry name" value="Quinoprotein_ADH-like_sf"/>
</dbReference>
<dbReference type="InterPro" id="IPR015943">
    <property type="entry name" value="WD40/YVTN_repeat-like_dom_sf"/>
</dbReference>
<feature type="compositionally biased region" description="Pro residues" evidence="2">
    <location>
        <begin position="1020"/>
        <end position="1033"/>
    </location>
</feature>
<dbReference type="PROSITE" id="PS50082">
    <property type="entry name" value="WD_REPEATS_2"/>
    <property type="match status" value="1"/>
</dbReference>
<feature type="region of interest" description="Disordered" evidence="2">
    <location>
        <begin position="1010"/>
        <end position="1052"/>
    </location>
</feature>
<dbReference type="InterPro" id="IPR049916">
    <property type="entry name" value="WDR72-like"/>
</dbReference>
<proteinExistence type="predicted"/>
<organism evidence="3 4">
    <name type="scientific">Panagrellus redivivus</name>
    <name type="common">Microworm</name>
    <dbReference type="NCBI Taxonomy" id="6233"/>
    <lineage>
        <taxon>Eukaryota</taxon>
        <taxon>Metazoa</taxon>
        <taxon>Ecdysozoa</taxon>
        <taxon>Nematoda</taxon>
        <taxon>Chromadorea</taxon>
        <taxon>Rhabditida</taxon>
        <taxon>Tylenchina</taxon>
        <taxon>Panagrolaimomorpha</taxon>
        <taxon>Panagrolaimoidea</taxon>
        <taxon>Panagrolaimidae</taxon>
        <taxon>Panagrellus</taxon>
    </lineage>
</organism>
<dbReference type="SUPFAM" id="SSF50998">
    <property type="entry name" value="Quinoprotein alcohol dehydrogenase-like"/>
    <property type="match status" value="1"/>
</dbReference>
<evidence type="ECO:0000256" key="2">
    <source>
        <dbReference type="SAM" id="MobiDB-lite"/>
    </source>
</evidence>
<reference evidence="4" key="2">
    <citation type="submission" date="2020-10" db="UniProtKB">
        <authorList>
            <consortium name="WormBaseParasite"/>
        </authorList>
    </citation>
    <scope>IDENTIFICATION</scope>
</reference>
<feature type="repeat" description="WD" evidence="1">
    <location>
        <begin position="483"/>
        <end position="509"/>
    </location>
</feature>
<dbReference type="WBParaSite" id="Pan_g22525.t2">
    <property type="protein sequence ID" value="Pan_g22525.t2"/>
    <property type="gene ID" value="Pan_g22525"/>
</dbReference>
<dbReference type="SUPFAM" id="SSF50969">
    <property type="entry name" value="YVTN repeat-like/Quinoprotein amine dehydrogenase"/>
    <property type="match status" value="1"/>
</dbReference>
<reference evidence="3" key="1">
    <citation type="journal article" date="2013" name="Genetics">
        <title>The draft genome and transcriptome of Panagrellus redivivus are shaped by the harsh demands of a free-living lifestyle.</title>
        <authorList>
            <person name="Srinivasan J."/>
            <person name="Dillman A.R."/>
            <person name="Macchietto M.G."/>
            <person name="Heikkinen L."/>
            <person name="Lakso M."/>
            <person name="Fracchia K.M."/>
            <person name="Antoshechkin I."/>
            <person name="Mortazavi A."/>
            <person name="Wong G."/>
            <person name="Sternberg P.W."/>
        </authorList>
    </citation>
    <scope>NUCLEOTIDE SEQUENCE [LARGE SCALE GENOMIC DNA]</scope>
    <source>
        <strain evidence="3">MT8872</strain>
    </source>
</reference>
<feature type="region of interest" description="Disordered" evidence="2">
    <location>
        <begin position="729"/>
        <end position="748"/>
    </location>
</feature>
<dbReference type="GO" id="GO:0005737">
    <property type="term" value="C:cytoplasm"/>
    <property type="evidence" value="ECO:0007669"/>
    <property type="project" value="TreeGrafter"/>
</dbReference>
<dbReference type="PANTHER" id="PTHR44099">
    <property type="entry name" value="RABCONNECTIN-3B, ISOFORM A"/>
    <property type="match status" value="1"/>
</dbReference>
<feature type="compositionally biased region" description="Polar residues" evidence="2">
    <location>
        <begin position="734"/>
        <end position="746"/>
    </location>
</feature>
<dbReference type="InterPro" id="IPR001680">
    <property type="entry name" value="WD40_rpt"/>
</dbReference>
<dbReference type="Proteomes" id="UP000492821">
    <property type="component" value="Unassembled WGS sequence"/>
</dbReference>
<dbReference type="PANTHER" id="PTHR44099:SF4">
    <property type="entry name" value="RABCONNECTIN-3B, ISOFORM A"/>
    <property type="match status" value="1"/>
</dbReference>
<dbReference type="Gene3D" id="2.130.10.10">
    <property type="entry name" value="YVTN repeat-like/Quinoprotein amine dehydrogenase"/>
    <property type="match status" value="3"/>
</dbReference>
<keyword evidence="1" id="KW-0853">WD repeat</keyword>
<dbReference type="InterPro" id="IPR011044">
    <property type="entry name" value="Quino_amine_DH_bsu"/>
</dbReference>
<accession>A0A7E4VLZ0</accession>